<reference evidence="2" key="5">
    <citation type="submission" date="2011-09" db="EMBL/GenBank/DDBJ databases">
        <authorList>
            <person name="Siebenberg S."/>
            <person name="Heide L."/>
        </authorList>
    </citation>
    <scope>NUCLEOTIDE SEQUENCE</scope>
    <source>
        <strain evidence="2">DSM 40489</strain>
    </source>
</reference>
<protein>
    <submittedName>
        <fullName evidence="2">Putative reductase</fullName>
    </submittedName>
</protein>
<evidence type="ECO:0000256" key="1">
    <source>
        <dbReference type="ARBA" id="ARBA00006484"/>
    </source>
</evidence>
<dbReference type="AlphaFoldDB" id="Q9F8U9"/>
<dbReference type="SUPFAM" id="SSF51735">
    <property type="entry name" value="NAD(P)-binding Rossmann-fold domains"/>
    <property type="match status" value="1"/>
</dbReference>
<reference evidence="2" key="2">
    <citation type="journal article" date="2000" name="Antimicrob. Agents Chemother.">
        <title>Identification of the coumermycin A(1) biosynthetic gene cluster of Streptomyces rishiriensis DSM 40489.</title>
        <authorList>
            <person name="Wang Z.X."/>
            <person name="Li S.M."/>
            <person name="Heide L."/>
        </authorList>
    </citation>
    <scope>NUCLEOTIDE SEQUENCE</scope>
    <source>
        <strain evidence="2">DSM 40489</strain>
    </source>
</reference>
<comment type="similarity">
    <text evidence="1">Belongs to the short-chain dehydrogenases/reductases (SDR) family.</text>
</comment>
<evidence type="ECO:0000313" key="2">
    <source>
        <dbReference type="EMBL" id="AAG29783.1"/>
    </source>
</evidence>
<dbReference type="PANTHER" id="PTHR42879:SF2">
    <property type="entry name" value="3-OXOACYL-[ACYL-CARRIER-PROTEIN] REDUCTASE FABG"/>
    <property type="match status" value="1"/>
</dbReference>
<accession>Q9F8U9</accession>
<reference evidence="2" key="1">
    <citation type="submission" date="1999-11" db="EMBL/GenBank/DDBJ databases">
        <authorList>
            <person name="Scmutz E."/>
            <person name="Muehlenweg A."/>
            <person name="Wang Z.-X."/>
            <person name="Li S.-M."/>
            <person name="Heide L."/>
        </authorList>
    </citation>
    <scope>NUCLEOTIDE SEQUENCE</scope>
    <source>
        <strain evidence="2">DSM 40489</strain>
    </source>
</reference>
<reference evidence="2" key="3">
    <citation type="submission" date="2002-06" db="EMBL/GenBank/DDBJ databases">
        <authorList>
            <person name="Wang Z.-X."/>
            <person name="Li S.-M."/>
            <person name="Heide L."/>
        </authorList>
    </citation>
    <scope>NUCLEOTIDE SEQUENCE</scope>
    <source>
        <strain evidence="2">DSM 40489</strain>
    </source>
</reference>
<reference evidence="2" key="4">
    <citation type="journal article" date="2003" name="Antimicrob. Agents Chemother.">
        <title>Resistance genes of aminocoumarin producers: two type II topoisomerase genes confer resistance against coumermycin A1 and clorobiocin.</title>
        <authorList>
            <person name="Schmutz E."/>
            <person name="Muhlenweg A."/>
            <person name="Li S.M."/>
            <person name="Heide L."/>
        </authorList>
    </citation>
    <scope>NUCLEOTIDE SEQUENCE</scope>
    <source>
        <strain evidence="2">DSM 40489</strain>
    </source>
</reference>
<dbReference type="InterPro" id="IPR050259">
    <property type="entry name" value="SDR"/>
</dbReference>
<dbReference type="Gene3D" id="3.40.50.720">
    <property type="entry name" value="NAD(P)-binding Rossmann-like Domain"/>
    <property type="match status" value="1"/>
</dbReference>
<dbReference type="InterPro" id="IPR002347">
    <property type="entry name" value="SDR_fam"/>
</dbReference>
<gene>
    <name evidence="2" type="primary">couK</name>
</gene>
<dbReference type="RefSeq" id="WP_109005074.1">
    <property type="nucleotide sequence ID" value="NZ_BEWA01000022.1"/>
</dbReference>
<dbReference type="KEGG" id="ag:AAG29783"/>
<proteinExistence type="inferred from homology"/>
<dbReference type="Pfam" id="PF00106">
    <property type="entry name" value="adh_short"/>
    <property type="match status" value="1"/>
</dbReference>
<name>Q9F8U9_STRRH</name>
<dbReference type="OrthoDB" id="4303438at2"/>
<dbReference type="EMBL" id="AF235050">
    <property type="protein sequence ID" value="AAG29783.1"/>
    <property type="molecule type" value="Genomic_DNA"/>
</dbReference>
<dbReference type="PRINTS" id="PR00081">
    <property type="entry name" value="GDHRDH"/>
</dbReference>
<dbReference type="PANTHER" id="PTHR42879">
    <property type="entry name" value="3-OXOACYL-(ACYL-CARRIER-PROTEIN) REDUCTASE"/>
    <property type="match status" value="1"/>
</dbReference>
<organism evidence="2">
    <name type="scientific">Streptomyces rishiriensis</name>
    <dbReference type="NCBI Taxonomy" id="68264"/>
    <lineage>
        <taxon>Bacteria</taxon>
        <taxon>Bacillati</taxon>
        <taxon>Actinomycetota</taxon>
        <taxon>Actinomycetes</taxon>
        <taxon>Kitasatosporales</taxon>
        <taxon>Streptomycetaceae</taxon>
        <taxon>Streptomyces</taxon>
    </lineage>
</organism>
<sequence length="245" mass="25292">MTGVAVVAGGGEHTGPAVAVRLAGRGFDVALLDTEFTAADKTVRQIEESGRRCVTVEAELTDTRSVGAAFGQVRSALSSPVVLVTCVGPGPVPDGSPEDELADEQRYGVVRRALRSAFVCCQAGAGHLLHHRWGRIIIVTEPVDAGGNAWRTSQPVLAGLIGFTRSAALELARSGITVNLIAPAESAVDSRAPAHQPAVNVGAGSYAEGVAHVTAFLIDDQAVGITGQEIYLAAAQAGVPLLRER</sequence>
<dbReference type="InterPro" id="IPR036291">
    <property type="entry name" value="NAD(P)-bd_dom_sf"/>
</dbReference>